<dbReference type="EMBL" id="JZRB01000029">
    <property type="protein sequence ID" value="KJV31348.1"/>
    <property type="molecule type" value="Genomic_DNA"/>
</dbReference>
<proteinExistence type="predicted"/>
<keyword evidence="3" id="KW-1185">Reference proteome</keyword>
<feature type="domain" description="Carrier" evidence="1">
    <location>
        <begin position="1"/>
        <end position="63"/>
    </location>
</feature>
<organism evidence="2 3">
    <name type="scientific">Luteibacter yeojuensis</name>
    <dbReference type="NCBI Taxonomy" id="345309"/>
    <lineage>
        <taxon>Bacteria</taxon>
        <taxon>Pseudomonadati</taxon>
        <taxon>Pseudomonadota</taxon>
        <taxon>Gammaproteobacteria</taxon>
        <taxon>Lysobacterales</taxon>
        <taxon>Rhodanobacteraceae</taxon>
        <taxon>Luteibacter</taxon>
    </lineage>
</organism>
<dbReference type="OrthoDB" id="287644at2"/>
<accession>A0A0F3KJF3</accession>
<evidence type="ECO:0000313" key="2">
    <source>
        <dbReference type="EMBL" id="KJV31348.1"/>
    </source>
</evidence>
<dbReference type="InterPro" id="IPR009081">
    <property type="entry name" value="PP-bd_ACP"/>
</dbReference>
<evidence type="ECO:0000259" key="1">
    <source>
        <dbReference type="PROSITE" id="PS50075"/>
    </source>
</evidence>
<reference evidence="2 3" key="1">
    <citation type="submission" date="2015-03" db="EMBL/GenBank/DDBJ databases">
        <title>Draft genome sequence of Luteibacter yeojuensis strain SU11.</title>
        <authorList>
            <person name="Sulaiman J."/>
            <person name="Priya K."/>
            <person name="Chan K.-G."/>
        </authorList>
    </citation>
    <scope>NUCLEOTIDE SEQUENCE [LARGE SCALE GENOMIC DNA]</scope>
    <source>
        <strain evidence="2 3">SU11</strain>
    </source>
</reference>
<dbReference type="InterPro" id="IPR036736">
    <property type="entry name" value="ACP-like_sf"/>
</dbReference>
<dbReference type="PATRIC" id="fig|345309.4.peg.2125"/>
<sequence length="67" mass="7039">MAEGRVANITADTGLTGELAFDSLKVMDLMLAVEDHFDISVPVNALADIRTVGELATLIETVAGKHA</sequence>
<comment type="caution">
    <text evidence="2">The sequence shown here is derived from an EMBL/GenBank/DDBJ whole genome shotgun (WGS) entry which is preliminary data.</text>
</comment>
<dbReference type="Pfam" id="PF00550">
    <property type="entry name" value="PP-binding"/>
    <property type="match status" value="1"/>
</dbReference>
<gene>
    <name evidence="2" type="ORF">VI08_13865</name>
</gene>
<dbReference type="Gene3D" id="1.10.1200.10">
    <property type="entry name" value="ACP-like"/>
    <property type="match status" value="1"/>
</dbReference>
<protein>
    <recommendedName>
        <fullName evidence="1">Carrier domain-containing protein</fullName>
    </recommendedName>
</protein>
<evidence type="ECO:0000313" key="3">
    <source>
        <dbReference type="Proteomes" id="UP000033651"/>
    </source>
</evidence>
<dbReference type="PROSITE" id="PS50075">
    <property type="entry name" value="CARRIER"/>
    <property type="match status" value="1"/>
</dbReference>
<dbReference type="AlphaFoldDB" id="A0A0F3KJF3"/>
<dbReference type="SUPFAM" id="SSF47336">
    <property type="entry name" value="ACP-like"/>
    <property type="match status" value="1"/>
</dbReference>
<name>A0A0F3KJF3_9GAMM</name>
<dbReference type="Proteomes" id="UP000033651">
    <property type="component" value="Unassembled WGS sequence"/>
</dbReference>